<dbReference type="GO" id="GO:0006508">
    <property type="term" value="P:proteolysis"/>
    <property type="evidence" value="ECO:0007669"/>
    <property type="project" value="UniProtKB-KW"/>
</dbReference>
<dbReference type="EMBL" id="CP069362">
    <property type="protein sequence ID" value="WGS65537.1"/>
    <property type="molecule type" value="Genomic_DNA"/>
</dbReference>
<sequence length="177" mass="18971">MEFRGTTIVGVRKNGKTVIAGDGQITLGNTIFKGTARKVRRLGEGKVIAGFAGSVADALALFERFETKYRANAGNLLKAAVELSKDWRTDKVLRKLEAMLLVGDKDYLLLISGNGEVIEPEENVMAIGSGGPYALAAAKALLQNTDLDAEEIATKALKIAGDICIYTNQNITVEVIE</sequence>
<keyword evidence="8" id="KW-0888">Threonine protease</keyword>
<evidence type="ECO:0000256" key="1">
    <source>
        <dbReference type="ARBA" id="ARBA00004496"/>
    </source>
</evidence>
<dbReference type="InterPro" id="IPR001353">
    <property type="entry name" value="Proteasome_sua/b"/>
</dbReference>
<dbReference type="Gene3D" id="3.60.20.10">
    <property type="entry name" value="Glutamine Phosphoribosylpyrophosphate, subunit 1, domain 1"/>
    <property type="match status" value="1"/>
</dbReference>
<dbReference type="InterPro" id="IPR029055">
    <property type="entry name" value="Ntn_hydrolases_N"/>
</dbReference>
<name>A0ABY8PSD8_9BACT</name>
<dbReference type="NCBIfam" id="NF003964">
    <property type="entry name" value="PRK05456.1"/>
    <property type="match status" value="1"/>
</dbReference>
<feature type="binding site" evidence="8">
    <location>
        <position position="161"/>
    </location>
    <ligand>
        <name>Na(+)</name>
        <dbReference type="ChEBI" id="CHEBI:29101"/>
    </ligand>
</feature>
<dbReference type="SUPFAM" id="SSF56235">
    <property type="entry name" value="N-terminal nucleophile aminohydrolases (Ntn hydrolases)"/>
    <property type="match status" value="1"/>
</dbReference>
<dbReference type="InterPro" id="IPR022281">
    <property type="entry name" value="ATP-dep_Prtase_HsIV_su"/>
</dbReference>
<comment type="subcellular location">
    <subcellularLocation>
        <location evidence="1 8">Cytoplasm</location>
    </subcellularLocation>
</comment>
<comment type="function">
    <text evidence="8">Protease subunit of a proteasome-like degradation complex believed to be a general protein degrading machinery.</text>
</comment>
<evidence type="ECO:0000256" key="6">
    <source>
        <dbReference type="ARBA" id="ARBA00022801"/>
    </source>
</evidence>
<dbReference type="Pfam" id="PF00227">
    <property type="entry name" value="Proteasome"/>
    <property type="match status" value="1"/>
</dbReference>
<comment type="catalytic activity">
    <reaction evidence="8">
        <text>ATP-dependent cleavage of peptide bonds with broad specificity.</text>
        <dbReference type="EC" id="3.4.25.2"/>
    </reaction>
</comment>
<dbReference type="PIRSF" id="PIRSF039093">
    <property type="entry name" value="HslV"/>
    <property type="match status" value="1"/>
</dbReference>
<accession>A0ABY8PSD8</accession>
<comment type="subunit">
    <text evidence="8">A double ring-shaped homohexamer of HslV is capped on each side by a ring-shaped HslU homohexamer. The assembly of the HslU/HslV complex is dependent on binding of ATP.</text>
</comment>
<keyword evidence="8" id="KW-0021">Allosteric enzyme</keyword>
<evidence type="ECO:0000256" key="3">
    <source>
        <dbReference type="ARBA" id="ARBA00022490"/>
    </source>
</evidence>
<dbReference type="PANTHER" id="PTHR32194">
    <property type="entry name" value="METALLOPROTEASE TLDD"/>
    <property type="match status" value="1"/>
</dbReference>
<evidence type="ECO:0000256" key="7">
    <source>
        <dbReference type="ARBA" id="ARBA00023053"/>
    </source>
</evidence>
<dbReference type="Proteomes" id="UP001232493">
    <property type="component" value="Chromosome"/>
</dbReference>
<dbReference type="EC" id="3.4.25.2" evidence="8"/>
<evidence type="ECO:0000256" key="2">
    <source>
        <dbReference type="ARBA" id="ARBA00006053"/>
    </source>
</evidence>
<evidence type="ECO:0000256" key="5">
    <source>
        <dbReference type="ARBA" id="ARBA00022723"/>
    </source>
</evidence>
<dbReference type="PANTHER" id="PTHR32194:SF0">
    <property type="entry name" value="ATP-DEPENDENT PROTEASE SUBUNIT HSLV"/>
    <property type="match status" value="1"/>
</dbReference>
<evidence type="ECO:0000256" key="8">
    <source>
        <dbReference type="HAMAP-Rule" id="MF_00248"/>
    </source>
</evidence>
<keyword evidence="5 8" id="KW-0479">Metal-binding</keyword>
<organism evidence="9 10">
    <name type="scientific">Marinitoga aeolica</name>
    <dbReference type="NCBI Taxonomy" id="2809031"/>
    <lineage>
        <taxon>Bacteria</taxon>
        <taxon>Thermotogati</taxon>
        <taxon>Thermotogota</taxon>
        <taxon>Thermotogae</taxon>
        <taxon>Petrotogales</taxon>
        <taxon>Petrotogaceae</taxon>
        <taxon>Marinitoga</taxon>
    </lineage>
</organism>
<evidence type="ECO:0000256" key="4">
    <source>
        <dbReference type="ARBA" id="ARBA00022670"/>
    </source>
</evidence>
<dbReference type="InterPro" id="IPR023333">
    <property type="entry name" value="Proteasome_suB-type"/>
</dbReference>
<dbReference type="CDD" id="cd01913">
    <property type="entry name" value="protease_HslV"/>
    <property type="match status" value="1"/>
</dbReference>
<keyword evidence="4 8" id="KW-0645">Protease</keyword>
<keyword evidence="7 8" id="KW-0915">Sodium</keyword>
<gene>
    <name evidence="8 9" type="primary">hslV</name>
    <name evidence="9" type="ORF">JRV97_03000</name>
</gene>
<dbReference type="PROSITE" id="PS51476">
    <property type="entry name" value="PROTEASOME_BETA_2"/>
    <property type="match status" value="1"/>
</dbReference>
<feature type="binding site" evidence="8">
    <location>
        <position position="164"/>
    </location>
    <ligand>
        <name>Na(+)</name>
        <dbReference type="ChEBI" id="CHEBI:29101"/>
    </ligand>
</feature>
<dbReference type="RefSeq" id="WP_281000058.1">
    <property type="nucleotide sequence ID" value="NZ_CP069362.1"/>
</dbReference>
<comment type="activity regulation">
    <text evidence="8">Allosterically activated by HslU binding.</text>
</comment>
<keyword evidence="6 8" id="KW-0378">Hydrolase</keyword>
<feature type="binding site" evidence="8">
    <location>
        <position position="167"/>
    </location>
    <ligand>
        <name>Na(+)</name>
        <dbReference type="ChEBI" id="CHEBI:29101"/>
    </ligand>
</feature>
<reference evidence="9 10" key="1">
    <citation type="submission" date="2021-02" db="EMBL/GenBank/DDBJ databases">
        <title>Characterization of Marinitoga sp. nov. str. BP5-C20A.</title>
        <authorList>
            <person name="Erauso G."/>
            <person name="Postec A."/>
        </authorList>
    </citation>
    <scope>NUCLEOTIDE SEQUENCE [LARGE SCALE GENOMIC DNA]</scope>
    <source>
        <strain evidence="9 10">BP5-C20A</strain>
    </source>
</reference>
<dbReference type="NCBIfam" id="TIGR03692">
    <property type="entry name" value="ATP_dep_HslV"/>
    <property type="match status" value="1"/>
</dbReference>
<dbReference type="GO" id="GO:0008233">
    <property type="term" value="F:peptidase activity"/>
    <property type="evidence" value="ECO:0007669"/>
    <property type="project" value="UniProtKB-KW"/>
</dbReference>
<keyword evidence="3 8" id="KW-0963">Cytoplasm</keyword>
<comment type="similarity">
    <text evidence="2 8">Belongs to the peptidase T1B family. HslV subfamily.</text>
</comment>
<feature type="active site" evidence="8">
    <location>
        <position position="6"/>
    </location>
</feature>
<proteinExistence type="inferred from homology"/>
<dbReference type="HAMAP" id="MF_00248">
    <property type="entry name" value="HslV"/>
    <property type="match status" value="1"/>
</dbReference>
<protein>
    <recommendedName>
        <fullName evidence="8">ATP-dependent protease subunit HslV</fullName>
        <ecNumber evidence="8">3.4.25.2</ecNumber>
    </recommendedName>
</protein>
<evidence type="ECO:0000313" key="10">
    <source>
        <dbReference type="Proteomes" id="UP001232493"/>
    </source>
</evidence>
<keyword evidence="10" id="KW-1185">Reference proteome</keyword>
<evidence type="ECO:0000313" key="9">
    <source>
        <dbReference type="EMBL" id="WGS65537.1"/>
    </source>
</evidence>